<dbReference type="RefSeq" id="WP_124152333.1">
    <property type="nucleotide sequence ID" value="NZ_RQIS01000012.1"/>
</dbReference>
<evidence type="ECO:0000256" key="1">
    <source>
        <dbReference type="ARBA" id="ARBA00001933"/>
    </source>
</evidence>
<dbReference type="GO" id="GO:0046394">
    <property type="term" value="P:carboxylic acid biosynthetic process"/>
    <property type="evidence" value="ECO:0007669"/>
    <property type="project" value="UniProtKB-ARBA"/>
</dbReference>
<dbReference type="InterPro" id="IPR036038">
    <property type="entry name" value="Aminotransferase-like"/>
</dbReference>
<name>A0A3N6PRX6_9BURK</name>
<dbReference type="PANTHER" id="PTHR42743:SF10">
    <property type="entry name" value="D-ALANINE AMINOTRANSFERASE"/>
    <property type="match status" value="1"/>
</dbReference>
<comment type="similarity">
    <text evidence="2">Belongs to the class-IV pyridoxal-phosphate-dependent aminotransferase family.</text>
</comment>
<accession>A0A3N6PRX6</accession>
<evidence type="ECO:0000256" key="3">
    <source>
        <dbReference type="ARBA" id="ARBA00022898"/>
    </source>
</evidence>
<dbReference type="InterPro" id="IPR043132">
    <property type="entry name" value="BCAT-like_C"/>
</dbReference>
<protein>
    <submittedName>
        <fullName evidence="4">D-amino acid aminotransferase</fullName>
    </submittedName>
</protein>
<dbReference type="SUPFAM" id="SSF56752">
    <property type="entry name" value="D-aminoacid aminotransferase-like PLP-dependent enzymes"/>
    <property type="match status" value="1"/>
</dbReference>
<dbReference type="InterPro" id="IPR001544">
    <property type="entry name" value="Aminotrans_IV"/>
</dbReference>
<sequence length="335" mass="35709">MNAQPSTPADATPEPIVWLNGALTPLSEARVPVLDRGFIFGDGIYEVVPAYALEAQDASGASAIVRVPFRIAQHLARLARSLGKVGIANPFDEHGWRELIARVIAANETSGALSRDQHANVYVQVTRGVAKRGHAFPADATPTVFVMVNPLVLTTDAQRADGVACVTAEDRRWLNCDIKSTSLLGNVLMAQYAVEHGVFETIQVRDGFVTEGSSSNVWVVKDGALYAPPKSNLILEGIRYALVEELACECGIRFEAREIDEAALRAADEILVTSATREVLAVTSLDGAAVGNGKPGPVYAALYAAYQRAKARAAAEALAQRNQTIAAGSLQGMEK</sequence>
<dbReference type="GO" id="GO:0008483">
    <property type="term" value="F:transaminase activity"/>
    <property type="evidence" value="ECO:0007669"/>
    <property type="project" value="UniProtKB-KW"/>
</dbReference>
<keyword evidence="4" id="KW-0808">Transferase</keyword>
<reference evidence="4 5" key="1">
    <citation type="submission" date="2018-11" db="EMBL/GenBank/DDBJ databases">
        <title>Paraburkholderia sp. DHOA04, isolated from soil.</title>
        <authorList>
            <person name="Gao Z.-H."/>
            <person name="Qiu L.-H."/>
            <person name="Fu J.-C."/>
        </authorList>
    </citation>
    <scope>NUCLEOTIDE SEQUENCE [LARGE SCALE GENOMIC DNA]</scope>
    <source>
        <strain evidence="4 5">DHOA04</strain>
    </source>
</reference>
<dbReference type="InterPro" id="IPR043131">
    <property type="entry name" value="BCAT-like_N"/>
</dbReference>
<keyword evidence="5" id="KW-1185">Reference proteome</keyword>
<dbReference type="CDD" id="cd01558">
    <property type="entry name" value="D-AAT_like"/>
    <property type="match status" value="1"/>
</dbReference>
<evidence type="ECO:0000313" key="4">
    <source>
        <dbReference type="EMBL" id="RQH04680.1"/>
    </source>
</evidence>
<dbReference type="OrthoDB" id="9805628at2"/>
<keyword evidence="4" id="KW-0032">Aminotransferase</keyword>
<proteinExistence type="inferred from homology"/>
<dbReference type="Pfam" id="PF01063">
    <property type="entry name" value="Aminotran_4"/>
    <property type="match status" value="1"/>
</dbReference>
<organism evidence="4 5">
    <name type="scientific">Paraburkholderia dinghuensis</name>
    <dbReference type="NCBI Taxonomy" id="2305225"/>
    <lineage>
        <taxon>Bacteria</taxon>
        <taxon>Pseudomonadati</taxon>
        <taxon>Pseudomonadota</taxon>
        <taxon>Betaproteobacteria</taxon>
        <taxon>Burkholderiales</taxon>
        <taxon>Burkholderiaceae</taxon>
        <taxon>Paraburkholderia</taxon>
    </lineage>
</organism>
<dbReference type="FunFam" id="3.20.10.10:FF:000002">
    <property type="entry name" value="D-alanine aminotransferase"/>
    <property type="match status" value="1"/>
</dbReference>
<dbReference type="GO" id="GO:0005829">
    <property type="term" value="C:cytosol"/>
    <property type="evidence" value="ECO:0007669"/>
    <property type="project" value="TreeGrafter"/>
</dbReference>
<dbReference type="EMBL" id="RQIS01000012">
    <property type="protein sequence ID" value="RQH04680.1"/>
    <property type="molecule type" value="Genomic_DNA"/>
</dbReference>
<comment type="caution">
    <text evidence="4">The sequence shown here is derived from an EMBL/GenBank/DDBJ whole genome shotgun (WGS) entry which is preliminary data.</text>
</comment>
<dbReference type="Gene3D" id="3.20.10.10">
    <property type="entry name" value="D-amino Acid Aminotransferase, subunit A, domain 2"/>
    <property type="match status" value="1"/>
</dbReference>
<evidence type="ECO:0000313" key="5">
    <source>
        <dbReference type="Proteomes" id="UP000272778"/>
    </source>
</evidence>
<keyword evidence="3" id="KW-0663">Pyridoxal phosphate</keyword>
<dbReference type="GO" id="GO:0008652">
    <property type="term" value="P:amino acid biosynthetic process"/>
    <property type="evidence" value="ECO:0007669"/>
    <property type="project" value="UniProtKB-ARBA"/>
</dbReference>
<evidence type="ECO:0000256" key="2">
    <source>
        <dbReference type="ARBA" id="ARBA00009320"/>
    </source>
</evidence>
<dbReference type="PANTHER" id="PTHR42743">
    <property type="entry name" value="AMINO-ACID AMINOTRANSFERASE"/>
    <property type="match status" value="1"/>
</dbReference>
<gene>
    <name evidence="4" type="ORF">D1Y85_17480</name>
</gene>
<comment type="cofactor">
    <cofactor evidence="1">
        <name>pyridoxal 5'-phosphate</name>
        <dbReference type="ChEBI" id="CHEBI:597326"/>
    </cofactor>
</comment>
<dbReference type="Gene3D" id="3.30.470.10">
    <property type="match status" value="1"/>
</dbReference>
<dbReference type="AlphaFoldDB" id="A0A3N6PRX6"/>
<dbReference type="Proteomes" id="UP000272778">
    <property type="component" value="Unassembled WGS sequence"/>
</dbReference>
<dbReference type="InterPro" id="IPR050571">
    <property type="entry name" value="Class-IV_PLP-Dep_Aminotrnsfr"/>
</dbReference>